<dbReference type="InterPro" id="IPR015117">
    <property type="entry name" value="IdeS"/>
</dbReference>
<accession>A0ABM7WC95</accession>
<dbReference type="EMBL" id="AP025516">
    <property type="protein sequence ID" value="BDD88600.1"/>
    <property type="molecule type" value="Genomic_DNA"/>
</dbReference>
<dbReference type="Pfam" id="PF09028">
    <property type="entry name" value="Mac-1"/>
    <property type="match status" value="1"/>
</dbReference>
<evidence type="ECO:0000313" key="3">
    <source>
        <dbReference type="Proteomes" id="UP000830055"/>
    </source>
</evidence>
<dbReference type="Proteomes" id="UP000830055">
    <property type="component" value="Chromosome"/>
</dbReference>
<dbReference type="SUPFAM" id="SSF54001">
    <property type="entry name" value="Cysteine proteinases"/>
    <property type="match status" value="1"/>
</dbReference>
<dbReference type="InterPro" id="IPR038765">
    <property type="entry name" value="Papain-like_cys_pep_sf"/>
</dbReference>
<organism evidence="2 3">
    <name type="scientific">Desulfofustis limnaeus</name>
    <dbReference type="NCBI Taxonomy" id="2740163"/>
    <lineage>
        <taxon>Bacteria</taxon>
        <taxon>Pseudomonadati</taxon>
        <taxon>Thermodesulfobacteriota</taxon>
        <taxon>Desulfobulbia</taxon>
        <taxon>Desulfobulbales</taxon>
        <taxon>Desulfocapsaceae</taxon>
        <taxon>Desulfofustis</taxon>
    </lineage>
</organism>
<name>A0ABM7WC95_9BACT</name>
<gene>
    <name evidence="2" type="ORF">DPPLL_29650</name>
</gene>
<evidence type="ECO:0000259" key="1">
    <source>
        <dbReference type="Pfam" id="PF09028"/>
    </source>
</evidence>
<keyword evidence="3" id="KW-1185">Reference proteome</keyword>
<protein>
    <recommendedName>
        <fullName evidence="1">Ig protease IdeS domain-containing protein</fullName>
    </recommendedName>
</protein>
<evidence type="ECO:0000313" key="2">
    <source>
        <dbReference type="EMBL" id="BDD88600.1"/>
    </source>
</evidence>
<reference evidence="2 3" key="1">
    <citation type="submission" date="2022-01" db="EMBL/GenBank/DDBJ databases">
        <title>Desulfofustis limnae sp. nov., a novel mesophilic sulfate-reducing bacterium isolated from marsh soil.</title>
        <authorList>
            <person name="Watanabe M."/>
            <person name="Takahashi A."/>
            <person name="Kojima H."/>
            <person name="Fukui M."/>
        </authorList>
    </citation>
    <scope>NUCLEOTIDE SEQUENCE [LARGE SCALE GENOMIC DNA]</scope>
    <source>
        <strain evidence="2 3">PPLL</strain>
    </source>
</reference>
<dbReference type="Gene3D" id="3.90.70.10">
    <property type="entry name" value="Cysteine proteinases"/>
    <property type="match status" value="1"/>
</dbReference>
<sequence length="264" mass="30328">MSLRQRLLLYCFTLFVTVVCGTPGRSQVGSEYRLDLVHGGTWYDAEKSTGNRDDDWLCWAASAANVLAWTGWGKEAGFSDEDQIFAYLSHHWSDHPAGSPRETWRWWFSGINRDGDGARVIRPGGGFFPAITFPWKKWGHPLGSLFLGVGQHQLRRQPTILRDLLEHGYGVVLQIVRPLPDGSRDSHMVTLWGYRYDSTNPFMGIHVTDSDDDKKARLGQEAEDTLVYYPLSLDDDRIWWFSYRDKPWRILAAYGLLHASRYSR</sequence>
<feature type="domain" description="Ig protease IdeS" evidence="1">
    <location>
        <begin position="183"/>
        <end position="219"/>
    </location>
</feature>
<proteinExistence type="predicted"/>